<dbReference type="Proteomes" id="UP000253729">
    <property type="component" value="Unassembled WGS sequence"/>
</dbReference>
<evidence type="ECO:0000313" key="3">
    <source>
        <dbReference type="Proteomes" id="UP000253729"/>
    </source>
</evidence>
<organism evidence="2 3">
    <name type="scientific">Aspergillus welwitschiae</name>
    <dbReference type="NCBI Taxonomy" id="1341132"/>
    <lineage>
        <taxon>Eukaryota</taxon>
        <taxon>Fungi</taxon>
        <taxon>Dikarya</taxon>
        <taxon>Ascomycota</taxon>
        <taxon>Pezizomycotina</taxon>
        <taxon>Eurotiomycetes</taxon>
        <taxon>Eurotiomycetidae</taxon>
        <taxon>Eurotiales</taxon>
        <taxon>Aspergillaceae</taxon>
        <taxon>Aspergillus</taxon>
        <taxon>Aspergillus subgen. Circumdati</taxon>
    </lineage>
</organism>
<reference evidence="2 3" key="1">
    <citation type="submission" date="2018-07" db="EMBL/GenBank/DDBJ databases">
        <title>The genomes of Aspergillus section Nigri reveals drivers in fungal speciation.</title>
        <authorList>
            <consortium name="DOE Joint Genome Institute"/>
            <person name="Vesth T.C."/>
            <person name="Nybo J."/>
            <person name="Theobald S."/>
            <person name="Brandl J."/>
            <person name="Frisvad J.C."/>
            <person name="Nielsen K.F."/>
            <person name="Lyhne E.K."/>
            <person name="Kogle M.E."/>
            <person name="Kuo A."/>
            <person name="Riley R."/>
            <person name="Clum A."/>
            <person name="Nolan M."/>
            <person name="Lipzen A."/>
            <person name="Salamov A."/>
            <person name="Henrissat B."/>
            <person name="Wiebenga A."/>
            <person name="De vries R.P."/>
            <person name="Grigoriev I.V."/>
            <person name="Mortensen U.H."/>
            <person name="Andersen M.R."/>
            <person name="Baker S.E."/>
        </authorList>
    </citation>
    <scope>NUCLEOTIDE SEQUENCE [LARGE SCALE GENOMIC DNA]</scope>
    <source>
        <strain evidence="2 3">CBS 139.54b</strain>
    </source>
</reference>
<dbReference type="AlphaFoldDB" id="A0A3F3QD39"/>
<gene>
    <name evidence="2" type="ORF">BDQ94DRAFT_137204</name>
</gene>
<keyword evidence="1" id="KW-0732">Signal</keyword>
<keyword evidence="3" id="KW-1185">Reference proteome</keyword>
<dbReference type="GeneID" id="38133369"/>
<feature type="signal peptide" evidence="1">
    <location>
        <begin position="1"/>
        <end position="28"/>
    </location>
</feature>
<dbReference type="EMBL" id="KZ852036">
    <property type="protein sequence ID" value="RDH36969.1"/>
    <property type="molecule type" value="Genomic_DNA"/>
</dbReference>
<evidence type="ECO:0000256" key="1">
    <source>
        <dbReference type="SAM" id="SignalP"/>
    </source>
</evidence>
<evidence type="ECO:0000313" key="2">
    <source>
        <dbReference type="EMBL" id="RDH36969.1"/>
    </source>
</evidence>
<sequence length="112" mass="12551">MNIPPINALERYFCLFYLSLMFSLLLTGNQPKLKLPGCDLTLNQRNGGAVTLPSFPPFLGGQSRLAANSSLRMASWSICRTKQIDTCWSGSRWRRWAAIGSIHLSTTSRMLE</sequence>
<name>A0A3F3QD39_9EURO</name>
<proteinExistence type="predicted"/>
<accession>A0A3F3QD39</accession>
<dbReference type="RefSeq" id="XP_026629991.1">
    <property type="nucleotide sequence ID" value="XM_026765013.1"/>
</dbReference>
<evidence type="ECO:0008006" key="4">
    <source>
        <dbReference type="Google" id="ProtNLM"/>
    </source>
</evidence>
<feature type="chain" id="PRO_5017610232" description="Secreted protein" evidence="1">
    <location>
        <begin position="29"/>
        <end position="112"/>
    </location>
</feature>
<protein>
    <recommendedName>
        <fullName evidence="4">Secreted protein</fullName>
    </recommendedName>
</protein>